<organism evidence="1 2">
    <name type="scientific">Wohlfahrtiimonas larvae</name>
    <dbReference type="NCBI Taxonomy" id="1157986"/>
    <lineage>
        <taxon>Bacteria</taxon>
        <taxon>Pseudomonadati</taxon>
        <taxon>Pseudomonadota</taxon>
        <taxon>Gammaproteobacteria</taxon>
        <taxon>Cardiobacteriales</taxon>
        <taxon>Ignatzschineriaceae</taxon>
        <taxon>Wohlfahrtiimonas</taxon>
    </lineage>
</organism>
<dbReference type="Proteomes" id="UP001500631">
    <property type="component" value="Unassembled WGS sequence"/>
</dbReference>
<evidence type="ECO:0000313" key="1">
    <source>
        <dbReference type="EMBL" id="GAA5103297.1"/>
    </source>
</evidence>
<dbReference type="SFLD" id="SFLDG01140">
    <property type="entry name" value="C2.B:_Phosphomannomutase_and_P"/>
    <property type="match status" value="1"/>
</dbReference>
<dbReference type="InterPro" id="IPR023214">
    <property type="entry name" value="HAD_sf"/>
</dbReference>
<dbReference type="PROSITE" id="PS01228">
    <property type="entry name" value="COF_1"/>
    <property type="match status" value="1"/>
</dbReference>
<dbReference type="SFLD" id="SFLDS00003">
    <property type="entry name" value="Haloacid_Dehalogenase"/>
    <property type="match status" value="1"/>
</dbReference>
<comment type="caution">
    <text evidence="1">The sequence shown here is derived from an EMBL/GenBank/DDBJ whole genome shotgun (WGS) entry which is preliminary data.</text>
</comment>
<dbReference type="Gene3D" id="3.40.50.1000">
    <property type="entry name" value="HAD superfamily/HAD-like"/>
    <property type="match status" value="1"/>
</dbReference>
<dbReference type="CDD" id="cd07516">
    <property type="entry name" value="HAD_Pase"/>
    <property type="match status" value="1"/>
</dbReference>
<dbReference type="EMBL" id="BAABKE010000008">
    <property type="protein sequence ID" value="GAA5103297.1"/>
    <property type="molecule type" value="Genomic_DNA"/>
</dbReference>
<dbReference type="NCBIfam" id="TIGR01484">
    <property type="entry name" value="HAD-SF-IIB"/>
    <property type="match status" value="1"/>
</dbReference>
<dbReference type="InterPro" id="IPR006379">
    <property type="entry name" value="HAD-SF_hydro_IIB"/>
</dbReference>
<dbReference type="NCBIfam" id="NF007806">
    <property type="entry name" value="PRK10513.1"/>
    <property type="match status" value="1"/>
</dbReference>
<dbReference type="SFLD" id="SFLDG01144">
    <property type="entry name" value="C2.B.4:_PGP_Like"/>
    <property type="match status" value="1"/>
</dbReference>
<proteinExistence type="predicted"/>
<dbReference type="NCBIfam" id="TIGR00099">
    <property type="entry name" value="Cof-subfamily"/>
    <property type="match status" value="1"/>
</dbReference>
<accession>A0ABP9MWN2</accession>
<keyword evidence="2" id="KW-1185">Reference proteome</keyword>
<dbReference type="Gene3D" id="3.30.1240.10">
    <property type="match status" value="1"/>
</dbReference>
<sequence>MSIKLIAIDLDGTLLNEQHIVSDRVKQSIQYAQDKGVQVVLASGRPYSGMAPILHDLGIYNDKNYVITNNGAMIRDITTGEIVYDNVLSYEDYLKIEALSRELNVFMHVASDQCIYTANREIGRYTAYEAYLSNIPLFYKPLEEMNEEIYYSKCMLSDEPELLASIEKKIPAKFYEDYEVFKSASFYLEFLRKNSTKGYALQKIATELNLKSSEMMCMGDHENDFSMFKVADTKIAMGNGIDLLKEHATFITETNQKDGVAIAIEKYI</sequence>
<gene>
    <name evidence="1" type="primary">yidA</name>
    <name evidence="1" type="ORF">GCM10023338_21670</name>
</gene>
<protein>
    <submittedName>
        <fullName evidence="1">Sugar-phosphatase</fullName>
    </submittedName>
</protein>
<dbReference type="SUPFAM" id="SSF56784">
    <property type="entry name" value="HAD-like"/>
    <property type="match status" value="1"/>
</dbReference>
<reference evidence="2" key="1">
    <citation type="journal article" date="2019" name="Int. J. Syst. Evol. Microbiol.">
        <title>The Global Catalogue of Microorganisms (GCM) 10K type strain sequencing project: providing services to taxonomists for standard genome sequencing and annotation.</title>
        <authorList>
            <consortium name="The Broad Institute Genomics Platform"/>
            <consortium name="The Broad Institute Genome Sequencing Center for Infectious Disease"/>
            <person name="Wu L."/>
            <person name="Ma J."/>
        </authorList>
    </citation>
    <scope>NUCLEOTIDE SEQUENCE [LARGE SCALE GENOMIC DNA]</scope>
    <source>
        <strain evidence="2">JCM 18424</strain>
    </source>
</reference>
<evidence type="ECO:0000313" key="2">
    <source>
        <dbReference type="Proteomes" id="UP001500631"/>
    </source>
</evidence>
<name>A0ABP9MWN2_9GAMM</name>
<dbReference type="InterPro" id="IPR036412">
    <property type="entry name" value="HAD-like_sf"/>
</dbReference>
<dbReference type="PANTHER" id="PTHR10000:SF8">
    <property type="entry name" value="HAD SUPERFAMILY HYDROLASE-LIKE, TYPE 3"/>
    <property type="match status" value="1"/>
</dbReference>
<dbReference type="PANTHER" id="PTHR10000">
    <property type="entry name" value="PHOSPHOSERINE PHOSPHATASE"/>
    <property type="match status" value="1"/>
</dbReference>
<dbReference type="RefSeq" id="WP_077926483.1">
    <property type="nucleotide sequence ID" value="NZ_BAABKE010000008.1"/>
</dbReference>
<dbReference type="InterPro" id="IPR000150">
    <property type="entry name" value="Cof"/>
</dbReference>
<dbReference type="Pfam" id="PF08282">
    <property type="entry name" value="Hydrolase_3"/>
    <property type="match status" value="1"/>
</dbReference>